<dbReference type="SUPFAM" id="SSF57850">
    <property type="entry name" value="RING/U-box"/>
    <property type="match status" value="1"/>
</dbReference>
<dbReference type="Proteomes" id="UP000095023">
    <property type="component" value="Unassembled WGS sequence"/>
</dbReference>
<dbReference type="SMART" id="SM00290">
    <property type="entry name" value="ZnF_UBP"/>
    <property type="match status" value="1"/>
</dbReference>
<dbReference type="InterPro" id="IPR050185">
    <property type="entry name" value="Ub_carboxyl-term_hydrolase"/>
</dbReference>
<feature type="domain" description="USP" evidence="5">
    <location>
        <begin position="139"/>
        <end position="444"/>
    </location>
</feature>
<evidence type="ECO:0000256" key="4">
    <source>
        <dbReference type="PROSITE-ProRule" id="PRU00502"/>
    </source>
</evidence>
<evidence type="ECO:0000313" key="7">
    <source>
        <dbReference type="EMBL" id="ODV90754.1"/>
    </source>
</evidence>
<dbReference type="InterPro" id="IPR013083">
    <property type="entry name" value="Znf_RING/FYVE/PHD"/>
</dbReference>
<organism evidence="7 8">
    <name type="scientific">Tortispora caseinolytica NRRL Y-17796</name>
    <dbReference type="NCBI Taxonomy" id="767744"/>
    <lineage>
        <taxon>Eukaryota</taxon>
        <taxon>Fungi</taxon>
        <taxon>Dikarya</taxon>
        <taxon>Ascomycota</taxon>
        <taxon>Saccharomycotina</taxon>
        <taxon>Trigonopsidomycetes</taxon>
        <taxon>Trigonopsidales</taxon>
        <taxon>Trigonopsidaceae</taxon>
        <taxon>Tortispora</taxon>
    </lineage>
</organism>
<dbReference type="GO" id="GO:0016579">
    <property type="term" value="P:protein deubiquitination"/>
    <property type="evidence" value="ECO:0007669"/>
    <property type="project" value="InterPro"/>
</dbReference>
<dbReference type="AlphaFoldDB" id="A0A1E4TG57"/>
<dbReference type="InterPro" id="IPR038765">
    <property type="entry name" value="Papain-like_cys_pep_sf"/>
</dbReference>
<evidence type="ECO:0000256" key="1">
    <source>
        <dbReference type="ARBA" id="ARBA00022723"/>
    </source>
</evidence>
<keyword evidence="1" id="KW-0479">Metal-binding</keyword>
<dbReference type="PROSITE" id="PS50235">
    <property type="entry name" value="USP_3"/>
    <property type="match status" value="1"/>
</dbReference>
<sequence length="451" mass="51616">MSDDEPVAKRQRVNDGLTDSELYLDTINRSVLNFDFEPVCSITLTNQNIYVCLTCNAYLKGRGQGSPAFAHSINENHHVYMKFSNQQIYILPDGYIVSSRLLEDIRRCANPLYTKEQLSQFTDEKRIDALGNSFIPGLMGLYPVARTNYICVIMQLLSRVVPLRNLLLLESESYTEPLAYEVGLIIRKMWNSSSLKSTVSIHRLLSAISHLAGDRFGTVNYSDPADFLAWLLHQLNKALSSSMVHKVFQGKLILSESLVQAAIGERDKLKFDEVSVTSKSINFLFLTLDLPPKPVFTEANDNSIMAQVTLETLLKKYDGNTIQELPKQRRRYKLVSSPLYLVLNIKRTQQSHHLKDRNNTTVIFPQKLDLSSYLDEATGSQIYHIVANIVFESDEQNESEISYKIQVKSPHTNMWYEIWDTHVKVIEPEYLFLSETCIQLWEKEKRAKSSA</sequence>
<keyword evidence="3" id="KW-0862">Zinc</keyword>
<dbReference type="Gene3D" id="3.30.40.10">
    <property type="entry name" value="Zinc/RING finger domain, C3HC4 (zinc finger)"/>
    <property type="match status" value="1"/>
</dbReference>
<dbReference type="InterPro" id="IPR001607">
    <property type="entry name" value="Znf_UBP"/>
</dbReference>
<dbReference type="Pfam" id="PF00443">
    <property type="entry name" value="UCH"/>
    <property type="match status" value="1"/>
</dbReference>
<dbReference type="OrthoDB" id="10263353at2759"/>
<dbReference type="Gene3D" id="3.90.70.10">
    <property type="entry name" value="Cysteine proteinases"/>
    <property type="match status" value="1"/>
</dbReference>
<dbReference type="PANTHER" id="PTHR21646:SF16">
    <property type="entry name" value="U4_U6.U5 TRI-SNRNP-ASSOCIATED PROTEIN 2"/>
    <property type="match status" value="1"/>
</dbReference>
<dbReference type="Pfam" id="PF02148">
    <property type="entry name" value="zf-UBP"/>
    <property type="match status" value="1"/>
</dbReference>
<evidence type="ECO:0000259" key="6">
    <source>
        <dbReference type="PROSITE" id="PS50271"/>
    </source>
</evidence>
<dbReference type="EMBL" id="KV453842">
    <property type="protein sequence ID" value="ODV90754.1"/>
    <property type="molecule type" value="Genomic_DNA"/>
</dbReference>
<keyword evidence="2 4" id="KW-0863">Zinc-finger</keyword>
<feature type="domain" description="UBP-type" evidence="6">
    <location>
        <begin position="19"/>
        <end position="116"/>
    </location>
</feature>
<reference evidence="8" key="1">
    <citation type="submission" date="2016-02" db="EMBL/GenBank/DDBJ databases">
        <title>Comparative genomics of biotechnologically important yeasts.</title>
        <authorList>
            <consortium name="DOE Joint Genome Institute"/>
            <person name="Riley R."/>
            <person name="Haridas S."/>
            <person name="Wolfe K.H."/>
            <person name="Lopes M.R."/>
            <person name="Hittinger C.T."/>
            <person name="Goker M."/>
            <person name="Salamov A."/>
            <person name="Wisecaver J."/>
            <person name="Long T.M."/>
            <person name="Aerts A.L."/>
            <person name="Barry K."/>
            <person name="Choi C."/>
            <person name="Clum A."/>
            <person name="Coughlan A.Y."/>
            <person name="Deshpande S."/>
            <person name="Douglass A.P."/>
            <person name="Hanson S.J."/>
            <person name="Klenk H.-P."/>
            <person name="Labutti K."/>
            <person name="Lapidus A."/>
            <person name="Lindquist E."/>
            <person name="Lipzen A."/>
            <person name="Meier-Kolthoff J.P."/>
            <person name="Ohm R.A."/>
            <person name="Otillar R.P."/>
            <person name="Pangilinan J."/>
            <person name="Peng Y."/>
            <person name="Rokas A."/>
            <person name="Rosa C.A."/>
            <person name="Scheuner C."/>
            <person name="Sibirny A.A."/>
            <person name="Slot J.C."/>
            <person name="Stielow J.B."/>
            <person name="Sun H."/>
            <person name="Kurtzman C.P."/>
            <person name="Blackwell M."/>
            <person name="Jeffries T.W."/>
            <person name="Grigoriev I.V."/>
        </authorList>
    </citation>
    <scope>NUCLEOTIDE SEQUENCE [LARGE SCALE GENOMIC DNA]</scope>
    <source>
        <strain evidence="8">NRRL Y-17796</strain>
    </source>
</reference>
<dbReference type="PROSITE" id="PS50271">
    <property type="entry name" value="ZF_UBP"/>
    <property type="match status" value="1"/>
</dbReference>
<dbReference type="InterPro" id="IPR001394">
    <property type="entry name" value="Peptidase_C19_UCH"/>
</dbReference>
<evidence type="ECO:0000256" key="3">
    <source>
        <dbReference type="ARBA" id="ARBA00022833"/>
    </source>
</evidence>
<accession>A0A1E4TG57</accession>
<dbReference type="PANTHER" id="PTHR21646">
    <property type="entry name" value="UBIQUITIN CARBOXYL-TERMINAL HYDROLASE"/>
    <property type="match status" value="1"/>
</dbReference>
<evidence type="ECO:0000256" key="2">
    <source>
        <dbReference type="ARBA" id="ARBA00022771"/>
    </source>
</evidence>
<dbReference type="GO" id="GO:0008270">
    <property type="term" value="F:zinc ion binding"/>
    <property type="evidence" value="ECO:0007669"/>
    <property type="project" value="UniProtKB-KW"/>
</dbReference>
<evidence type="ECO:0000259" key="5">
    <source>
        <dbReference type="PROSITE" id="PS50235"/>
    </source>
</evidence>
<evidence type="ECO:0000313" key="8">
    <source>
        <dbReference type="Proteomes" id="UP000095023"/>
    </source>
</evidence>
<proteinExistence type="predicted"/>
<dbReference type="InterPro" id="IPR028889">
    <property type="entry name" value="USP"/>
</dbReference>
<gene>
    <name evidence="7" type="ORF">CANCADRAFT_148073</name>
</gene>
<dbReference type="GO" id="GO:0004843">
    <property type="term" value="F:cysteine-type deubiquitinase activity"/>
    <property type="evidence" value="ECO:0007669"/>
    <property type="project" value="InterPro"/>
</dbReference>
<name>A0A1E4TG57_9ASCO</name>
<protein>
    <recommendedName>
        <fullName evidence="9">UBP-type domain-containing protein</fullName>
    </recommendedName>
</protein>
<evidence type="ECO:0008006" key="9">
    <source>
        <dbReference type="Google" id="ProtNLM"/>
    </source>
</evidence>
<keyword evidence="8" id="KW-1185">Reference proteome</keyword>
<dbReference type="SUPFAM" id="SSF54001">
    <property type="entry name" value="Cysteine proteinases"/>
    <property type="match status" value="1"/>
</dbReference>